<dbReference type="InterPro" id="IPR013096">
    <property type="entry name" value="Cupin_2"/>
</dbReference>
<dbReference type="PANTHER" id="PTHR35848">
    <property type="entry name" value="OXALATE-BINDING PROTEIN"/>
    <property type="match status" value="1"/>
</dbReference>
<dbReference type="CDD" id="cd02221">
    <property type="entry name" value="cupin_TM1287-like"/>
    <property type="match status" value="1"/>
</dbReference>
<evidence type="ECO:0000313" key="4">
    <source>
        <dbReference type="Proteomes" id="UP000183975"/>
    </source>
</evidence>
<dbReference type="PANTHER" id="PTHR35848:SF6">
    <property type="entry name" value="CUPIN TYPE-2 DOMAIN-CONTAINING PROTEIN"/>
    <property type="match status" value="1"/>
</dbReference>
<dbReference type="Proteomes" id="UP000183975">
    <property type="component" value="Unassembled WGS sequence"/>
</dbReference>
<evidence type="ECO:0000259" key="2">
    <source>
        <dbReference type="Pfam" id="PF07883"/>
    </source>
</evidence>
<feature type="domain" description="Cupin type-2" evidence="2">
    <location>
        <begin position="40"/>
        <end position="108"/>
    </location>
</feature>
<sequence length="116" mass="12964">MVRKENVVIKEGLKGGNGTVEIHHFLTEEELMGHATMYARVVLKPHSSIGWHQHIGNTEPYAIIKGEGTFVDNDGSKTTVHPGDVCLIEVGQWHAMENNTDEDMEMIALIINDWAK</sequence>
<protein>
    <submittedName>
        <fullName evidence="3">Cupin domain-containing protein</fullName>
    </submittedName>
</protein>
<dbReference type="InterPro" id="IPR014710">
    <property type="entry name" value="RmlC-like_jellyroll"/>
</dbReference>
<dbReference type="AlphaFoldDB" id="A0A1M7BRW6"/>
<dbReference type="OrthoDB" id="9797047at2"/>
<dbReference type="GO" id="GO:0046872">
    <property type="term" value="F:metal ion binding"/>
    <property type="evidence" value="ECO:0007669"/>
    <property type="project" value="UniProtKB-KW"/>
</dbReference>
<dbReference type="InterPro" id="IPR011051">
    <property type="entry name" value="RmlC_Cupin_sf"/>
</dbReference>
<dbReference type="EMBL" id="FRAH01000147">
    <property type="protein sequence ID" value="SHL57710.1"/>
    <property type="molecule type" value="Genomic_DNA"/>
</dbReference>
<organism evidence="3 4">
    <name type="scientific">Anaerotignum lactatifermentans DSM 14214</name>
    <dbReference type="NCBI Taxonomy" id="1121323"/>
    <lineage>
        <taxon>Bacteria</taxon>
        <taxon>Bacillati</taxon>
        <taxon>Bacillota</taxon>
        <taxon>Clostridia</taxon>
        <taxon>Lachnospirales</taxon>
        <taxon>Anaerotignaceae</taxon>
        <taxon>Anaerotignum</taxon>
    </lineage>
</organism>
<evidence type="ECO:0000256" key="1">
    <source>
        <dbReference type="ARBA" id="ARBA00022723"/>
    </source>
</evidence>
<proteinExistence type="predicted"/>
<evidence type="ECO:0000313" key="3">
    <source>
        <dbReference type="EMBL" id="SHL57710.1"/>
    </source>
</evidence>
<dbReference type="InterPro" id="IPR051610">
    <property type="entry name" value="GPI/OXD"/>
</dbReference>
<accession>A0A1M7BRW6</accession>
<dbReference type="Pfam" id="PF07883">
    <property type="entry name" value="Cupin_2"/>
    <property type="match status" value="1"/>
</dbReference>
<name>A0A1M7BRW6_9FIRM</name>
<keyword evidence="4" id="KW-1185">Reference proteome</keyword>
<dbReference type="SUPFAM" id="SSF51182">
    <property type="entry name" value="RmlC-like cupins"/>
    <property type="match status" value="1"/>
</dbReference>
<gene>
    <name evidence="3" type="ORF">SAMN02745138_03617</name>
</gene>
<dbReference type="RefSeq" id="WP_072854048.1">
    <property type="nucleotide sequence ID" value="NZ_FRAH01000147.1"/>
</dbReference>
<reference evidence="3 4" key="1">
    <citation type="submission" date="2016-11" db="EMBL/GenBank/DDBJ databases">
        <authorList>
            <person name="Jaros S."/>
            <person name="Januszkiewicz K."/>
            <person name="Wedrychowicz H."/>
        </authorList>
    </citation>
    <scope>NUCLEOTIDE SEQUENCE [LARGE SCALE GENOMIC DNA]</scope>
    <source>
        <strain evidence="3 4">DSM 14214</strain>
    </source>
</reference>
<keyword evidence="1" id="KW-0479">Metal-binding</keyword>
<dbReference type="GeneID" id="78178055"/>
<dbReference type="Gene3D" id="2.60.120.10">
    <property type="entry name" value="Jelly Rolls"/>
    <property type="match status" value="1"/>
</dbReference>